<dbReference type="GO" id="GO:0016758">
    <property type="term" value="F:hexosyltransferase activity"/>
    <property type="evidence" value="ECO:0007669"/>
    <property type="project" value="InterPro"/>
</dbReference>
<dbReference type="EMBL" id="PFFQ01000012">
    <property type="protein sequence ID" value="PIW18578.1"/>
    <property type="molecule type" value="Genomic_DNA"/>
</dbReference>
<keyword evidence="3" id="KW-0328">Glycosyltransferase</keyword>
<dbReference type="InterPro" id="IPR009695">
    <property type="entry name" value="Diacylglyc_glucosyltr_N"/>
</dbReference>
<evidence type="ECO:0000313" key="8">
    <source>
        <dbReference type="Proteomes" id="UP000231019"/>
    </source>
</evidence>
<gene>
    <name evidence="7" type="ORF">COW36_04610</name>
</gene>
<dbReference type="PANTHER" id="PTHR43025:SF3">
    <property type="entry name" value="MONOGALACTOSYLDIACYLGLYCEROL SYNTHASE 1, CHLOROPLASTIC"/>
    <property type="match status" value="1"/>
</dbReference>
<name>A0A2M7G8Z0_9BACT</name>
<evidence type="ECO:0000256" key="2">
    <source>
        <dbReference type="ARBA" id="ARBA00006962"/>
    </source>
</evidence>
<keyword evidence="4" id="KW-0808">Transferase</keyword>
<evidence type="ECO:0008006" key="9">
    <source>
        <dbReference type="Google" id="ProtNLM"/>
    </source>
</evidence>
<accession>A0A2M7G8Z0</accession>
<proteinExistence type="inferred from homology"/>
<evidence type="ECO:0000259" key="5">
    <source>
        <dbReference type="Pfam" id="PF04101"/>
    </source>
</evidence>
<dbReference type="PANTHER" id="PTHR43025">
    <property type="entry name" value="MONOGALACTOSYLDIACYLGLYCEROL SYNTHASE"/>
    <property type="match status" value="1"/>
</dbReference>
<feature type="domain" description="Glycosyl transferase family 28 C-terminal" evidence="5">
    <location>
        <begin position="233"/>
        <end position="381"/>
    </location>
</feature>
<comment type="caution">
    <text evidence="7">The sequence shown here is derived from an EMBL/GenBank/DDBJ whole genome shotgun (WGS) entry which is preliminary data.</text>
</comment>
<comment type="similarity">
    <text evidence="2">Belongs to the glycosyltransferase 28 family.</text>
</comment>
<dbReference type="InterPro" id="IPR007235">
    <property type="entry name" value="Glyco_trans_28_C"/>
</dbReference>
<evidence type="ECO:0000256" key="4">
    <source>
        <dbReference type="ARBA" id="ARBA00022679"/>
    </source>
</evidence>
<dbReference type="AlphaFoldDB" id="A0A2M7G8Z0"/>
<evidence type="ECO:0000259" key="6">
    <source>
        <dbReference type="Pfam" id="PF06925"/>
    </source>
</evidence>
<protein>
    <recommendedName>
        <fullName evidence="9">Galactosyldiacylglycerol synthase</fullName>
    </recommendedName>
</protein>
<sequence length="406" mass="44905">MQINHSSTGSLTSEAMSKITPGASKPRVVFIVCEAGGGHHSAARAITQALHHAYPHQFDTVTVNVEDMIGPFGRFLGTVYVGSYNLALQHGHYWLEPWIFGSLSGSRTSLLPFGVPHFRKALAKLKPDMVVMLIHGAHEVMNATLQRDGYIPNLTVVTDAVTIRDSWVHPYCDQIIVSTPEAREACIQHGVEAQKIEILGHPMDIRFSQPLPPREVLRKQYGLAADRFTLLIMMGGSGGKNILRFSEMIAASQLPVQVLAICGKDQKLFQQMQEFASQAPIPIHPFGFTTEVPSLMSISDAVITKPGPGTIMEAMACDLPIILDDSNYTMYQEKGNVDFIRDNGIGTVIDESSELIPAIRNLIENPAAYQAMRENIRKNKRVDAGLRVAEQIHTRLAHPARMWHQE</sequence>
<evidence type="ECO:0000313" key="7">
    <source>
        <dbReference type="EMBL" id="PIW18578.1"/>
    </source>
</evidence>
<evidence type="ECO:0000256" key="3">
    <source>
        <dbReference type="ARBA" id="ARBA00022676"/>
    </source>
</evidence>
<dbReference type="Gene3D" id="3.40.50.2000">
    <property type="entry name" value="Glycogen Phosphorylase B"/>
    <property type="match status" value="1"/>
</dbReference>
<organism evidence="7 8">
    <name type="scientific">bacterium (Candidatus Blackallbacteria) CG17_big_fil_post_rev_8_21_14_2_50_48_46</name>
    <dbReference type="NCBI Taxonomy" id="2014261"/>
    <lineage>
        <taxon>Bacteria</taxon>
        <taxon>Candidatus Blackallbacteria</taxon>
    </lineage>
</organism>
<dbReference type="Pfam" id="PF04101">
    <property type="entry name" value="Glyco_tran_28_C"/>
    <property type="match status" value="1"/>
</dbReference>
<dbReference type="InterPro" id="IPR050519">
    <property type="entry name" value="Glycosyltransf_28_UgtP"/>
</dbReference>
<dbReference type="Pfam" id="PF06925">
    <property type="entry name" value="MGDG_synth"/>
    <property type="match status" value="1"/>
</dbReference>
<feature type="domain" description="Diacylglycerol glucosyltransferase N-terminal" evidence="6">
    <location>
        <begin position="39"/>
        <end position="202"/>
    </location>
</feature>
<dbReference type="SUPFAM" id="SSF53756">
    <property type="entry name" value="UDP-Glycosyltransferase/glycogen phosphorylase"/>
    <property type="match status" value="1"/>
</dbReference>
<evidence type="ECO:0000256" key="1">
    <source>
        <dbReference type="ARBA" id="ARBA00004370"/>
    </source>
</evidence>
<reference evidence="7 8" key="1">
    <citation type="submission" date="2017-09" db="EMBL/GenBank/DDBJ databases">
        <title>Depth-based differentiation of microbial function through sediment-hosted aquifers and enrichment of novel symbionts in the deep terrestrial subsurface.</title>
        <authorList>
            <person name="Probst A.J."/>
            <person name="Ladd B."/>
            <person name="Jarett J.K."/>
            <person name="Geller-Mcgrath D.E."/>
            <person name="Sieber C.M."/>
            <person name="Emerson J.B."/>
            <person name="Anantharaman K."/>
            <person name="Thomas B.C."/>
            <person name="Malmstrom R."/>
            <person name="Stieglmeier M."/>
            <person name="Klingl A."/>
            <person name="Woyke T."/>
            <person name="Ryan C.M."/>
            <person name="Banfield J.F."/>
        </authorList>
    </citation>
    <scope>NUCLEOTIDE SEQUENCE [LARGE SCALE GENOMIC DNA]</scope>
    <source>
        <strain evidence="7">CG17_big_fil_post_rev_8_21_14_2_50_48_46</strain>
    </source>
</reference>
<dbReference type="Proteomes" id="UP000231019">
    <property type="component" value="Unassembled WGS sequence"/>
</dbReference>
<comment type="subcellular location">
    <subcellularLocation>
        <location evidence="1">Membrane</location>
    </subcellularLocation>
</comment>
<dbReference type="GO" id="GO:0016020">
    <property type="term" value="C:membrane"/>
    <property type="evidence" value="ECO:0007669"/>
    <property type="project" value="UniProtKB-SubCell"/>
</dbReference>
<dbReference type="GO" id="GO:0009247">
    <property type="term" value="P:glycolipid biosynthetic process"/>
    <property type="evidence" value="ECO:0007669"/>
    <property type="project" value="InterPro"/>
</dbReference>